<sequence>MHKAEYSSTTHDVVNGTQTAVVEGGRFLSLISGTAPSSLIAGAQRQPAVKGRVDERAASKERRKRKEGRKEERRRRKGSLYLFGYIKCPGGILIKGSNHLRVSQLLTLSLRLSPITPKEKTNFGHDPELQI</sequence>
<feature type="region of interest" description="Disordered" evidence="1">
    <location>
        <begin position="41"/>
        <end position="75"/>
    </location>
</feature>
<accession>A0A9N7V3U3</accession>
<evidence type="ECO:0000313" key="2">
    <source>
        <dbReference type="EMBL" id="CAB1442089.1"/>
    </source>
</evidence>
<evidence type="ECO:0000256" key="1">
    <source>
        <dbReference type="SAM" id="MobiDB-lite"/>
    </source>
</evidence>
<feature type="compositionally biased region" description="Basic residues" evidence="1">
    <location>
        <begin position="61"/>
        <end position="75"/>
    </location>
</feature>
<dbReference type="AlphaFoldDB" id="A0A9N7V3U3"/>
<dbReference type="EMBL" id="CADEAL010002779">
    <property type="protein sequence ID" value="CAB1442089.1"/>
    <property type="molecule type" value="Genomic_DNA"/>
</dbReference>
<name>A0A9N7V3U3_PLEPL</name>
<keyword evidence="3" id="KW-1185">Reference proteome</keyword>
<reference evidence="2" key="1">
    <citation type="submission" date="2020-03" db="EMBL/GenBank/DDBJ databases">
        <authorList>
            <person name="Weist P."/>
        </authorList>
    </citation>
    <scope>NUCLEOTIDE SEQUENCE</scope>
</reference>
<feature type="compositionally biased region" description="Basic and acidic residues" evidence="1">
    <location>
        <begin position="51"/>
        <end position="60"/>
    </location>
</feature>
<dbReference type="Proteomes" id="UP001153269">
    <property type="component" value="Unassembled WGS sequence"/>
</dbReference>
<gene>
    <name evidence="2" type="ORF">PLEPLA_LOCUS29792</name>
</gene>
<proteinExistence type="predicted"/>
<protein>
    <submittedName>
        <fullName evidence="2">Uncharacterized protein</fullName>
    </submittedName>
</protein>
<evidence type="ECO:0000313" key="3">
    <source>
        <dbReference type="Proteomes" id="UP001153269"/>
    </source>
</evidence>
<comment type="caution">
    <text evidence="2">The sequence shown here is derived from an EMBL/GenBank/DDBJ whole genome shotgun (WGS) entry which is preliminary data.</text>
</comment>
<organism evidence="2 3">
    <name type="scientific">Pleuronectes platessa</name>
    <name type="common">European plaice</name>
    <dbReference type="NCBI Taxonomy" id="8262"/>
    <lineage>
        <taxon>Eukaryota</taxon>
        <taxon>Metazoa</taxon>
        <taxon>Chordata</taxon>
        <taxon>Craniata</taxon>
        <taxon>Vertebrata</taxon>
        <taxon>Euteleostomi</taxon>
        <taxon>Actinopterygii</taxon>
        <taxon>Neopterygii</taxon>
        <taxon>Teleostei</taxon>
        <taxon>Neoteleostei</taxon>
        <taxon>Acanthomorphata</taxon>
        <taxon>Carangaria</taxon>
        <taxon>Pleuronectiformes</taxon>
        <taxon>Pleuronectoidei</taxon>
        <taxon>Pleuronectidae</taxon>
        <taxon>Pleuronectes</taxon>
    </lineage>
</organism>